<dbReference type="EMBL" id="UGOG01000001">
    <property type="protein sequence ID" value="STX62459.1"/>
    <property type="molecule type" value="Genomic_DNA"/>
</dbReference>
<gene>
    <name evidence="7" type="ORF">Lmor_2302</name>
    <name evidence="8" type="ORF">NCTC12239_01391</name>
</gene>
<dbReference type="Pfam" id="PF04357">
    <property type="entry name" value="TamB"/>
    <property type="match status" value="1"/>
</dbReference>
<sequence length="834" mass="90743">MIQFLKKLVYFCLILIICLIAVLSFFLTTTPGLYTVIRLSSLFMPGTLKVHHIKGRLLNQFSMDQLDYHHNATHIKINQLQIKWHLSSLIHPQVQLKELKAKSIELNDGINLEMLTITGALMQQKITIDSLKFNYLKDTVYGHIKLALEAPYALSGSISLNQNNSNQAEIHGTLGFGGDSTQLRWTGEIQGPALLSVSGSLNNLSEIDQIIKWRNGSWPVSEDNRIYSPEGRLKISGTLPDINIELKSKVNQNHQNNWQINSTIKGTLPLKWNFNASISQTQSPESKAEGVHSNLSITGELYDINTGVMSLTVAPGHYQMAKDSPLPILKFAGGTVNVSLTPKALSGKGTLKIDSNTQMNLKFNLPGFKLNNGMPDTQPISADLTLLVNSFDFLKSLSSDITNPKGHLSASLKAKGTLNKLLFESTLKLTKASVSIPKLGLNLNPVEITVLAKKKKWEANGTIHSSNKKLVLKGQGAISPKPEGELNLQGADFPILNTKEYQINISPQLKLSASPDHVALAGTVLIPYAQIKPQSFTNSQTVSDDIVFTTQQEKQPPAPMNTSIDIKVEMGEQVELTFKGLHATLAGAVNLKQLPQGPMTANGELNVTQGEYKAYGQDLAIEQGELIFTGGRLDNPGINLRAAKKIDTTSSSITSSNKLFDFNNNNLQNANLRGNISVGVEVTGRLNSPKIQLFSNPSILSQADILSMLVLGRPASQANKAGGQLLLAAISSMNLGTGTNGAQLLDQLKQNLGFDLNVQTNSNFNLVTNQVSDNTALVVGKALSKRMYLSYNVGLSQADPNVLTLKYLLNKFLSIQVSSSDAGNGIDFLYTSNK</sequence>
<organism evidence="8 10">
    <name type="scientific">Legionella moravica</name>
    <dbReference type="NCBI Taxonomy" id="39962"/>
    <lineage>
        <taxon>Bacteria</taxon>
        <taxon>Pseudomonadati</taxon>
        <taxon>Pseudomonadota</taxon>
        <taxon>Gammaproteobacteria</taxon>
        <taxon>Legionellales</taxon>
        <taxon>Legionellaceae</taxon>
        <taxon>Legionella</taxon>
    </lineage>
</organism>
<comment type="subcellular location">
    <subcellularLocation>
        <location evidence="1">Membrane</location>
        <topology evidence="1">Single-pass membrane protein</topology>
    </subcellularLocation>
</comment>
<dbReference type="InterPro" id="IPR007452">
    <property type="entry name" value="TamB_C"/>
</dbReference>
<dbReference type="PANTHER" id="PTHR36985">
    <property type="entry name" value="TRANSLOCATION AND ASSEMBLY MODULE SUBUNIT TAMB"/>
    <property type="match status" value="1"/>
</dbReference>
<dbReference type="PANTHER" id="PTHR36985:SF1">
    <property type="entry name" value="TRANSLOCATION AND ASSEMBLY MODULE SUBUNIT TAMB"/>
    <property type="match status" value="1"/>
</dbReference>
<evidence type="ECO:0000313" key="8">
    <source>
        <dbReference type="EMBL" id="STX62459.1"/>
    </source>
</evidence>
<dbReference type="Proteomes" id="UP000254040">
    <property type="component" value="Unassembled WGS sequence"/>
</dbReference>
<evidence type="ECO:0000313" key="10">
    <source>
        <dbReference type="Proteomes" id="UP000254040"/>
    </source>
</evidence>
<dbReference type="OrthoDB" id="5555605at2"/>
<feature type="domain" description="Translocation and assembly module TamB C-terminal" evidence="6">
    <location>
        <begin position="472"/>
        <end position="831"/>
    </location>
</feature>
<dbReference type="EMBL" id="LNYN01000029">
    <property type="protein sequence ID" value="KTD32364.1"/>
    <property type="molecule type" value="Genomic_DNA"/>
</dbReference>
<accession>A0A378JZK7</accession>
<reference evidence="8 10" key="2">
    <citation type="submission" date="2018-06" db="EMBL/GenBank/DDBJ databases">
        <authorList>
            <consortium name="Pathogen Informatics"/>
            <person name="Doyle S."/>
        </authorList>
    </citation>
    <scope>NUCLEOTIDE SEQUENCE [LARGE SCALE GENOMIC DNA]</scope>
    <source>
        <strain evidence="8 10">NCTC12239</strain>
    </source>
</reference>
<keyword evidence="4 5" id="KW-0472">Membrane</keyword>
<evidence type="ECO:0000256" key="3">
    <source>
        <dbReference type="ARBA" id="ARBA00022989"/>
    </source>
</evidence>
<evidence type="ECO:0000259" key="6">
    <source>
        <dbReference type="Pfam" id="PF04357"/>
    </source>
</evidence>
<evidence type="ECO:0000256" key="5">
    <source>
        <dbReference type="SAM" id="Phobius"/>
    </source>
</evidence>
<dbReference type="AlphaFoldDB" id="A0A378JZK7"/>
<dbReference type="Proteomes" id="UP000054985">
    <property type="component" value="Unassembled WGS sequence"/>
</dbReference>
<dbReference type="GO" id="GO:0005886">
    <property type="term" value="C:plasma membrane"/>
    <property type="evidence" value="ECO:0007669"/>
    <property type="project" value="InterPro"/>
</dbReference>
<reference evidence="7 9" key="1">
    <citation type="submission" date="2015-11" db="EMBL/GenBank/DDBJ databases">
        <title>Genomic analysis of 38 Legionella species identifies large and diverse effector repertoires.</title>
        <authorList>
            <person name="Burstein D."/>
            <person name="Amaro F."/>
            <person name="Zusman T."/>
            <person name="Lifshitz Z."/>
            <person name="Cohen O."/>
            <person name="Gilbert J.A."/>
            <person name="Pupko T."/>
            <person name="Shuman H.A."/>
            <person name="Segal G."/>
        </authorList>
    </citation>
    <scope>NUCLEOTIDE SEQUENCE [LARGE SCALE GENOMIC DNA]</scope>
    <source>
        <strain evidence="7 9">ATCC 43877</strain>
    </source>
</reference>
<keyword evidence="9" id="KW-1185">Reference proteome</keyword>
<feature type="transmembrane region" description="Helical" evidence="5">
    <location>
        <begin position="7"/>
        <end position="27"/>
    </location>
</feature>
<evidence type="ECO:0000313" key="7">
    <source>
        <dbReference type="EMBL" id="KTD32364.1"/>
    </source>
</evidence>
<dbReference type="STRING" id="39962.Lmor_2302"/>
<keyword evidence="3 5" id="KW-1133">Transmembrane helix</keyword>
<dbReference type="GO" id="GO:0009306">
    <property type="term" value="P:protein secretion"/>
    <property type="evidence" value="ECO:0007669"/>
    <property type="project" value="InterPro"/>
</dbReference>
<evidence type="ECO:0000256" key="1">
    <source>
        <dbReference type="ARBA" id="ARBA00004167"/>
    </source>
</evidence>
<protein>
    <submittedName>
        <fullName evidence="8">Periplasmic protein</fullName>
    </submittedName>
</protein>
<evidence type="ECO:0000256" key="4">
    <source>
        <dbReference type="ARBA" id="ARBA00023136"/>
    </source>
</evidence>
<dbReference type="GO" id="GO:0097347">
    <property type="term" value="C:TAM protein secretion complex"/>
    <property type="evidence" value="ECO:0007669"/>
    <property type="project" value="TreeGrafter"/>
</dbReference>
<proteinExistence type="predicted"/>
<keyword evidence="2 5" id="KW-0812">Transmembrane</keyword>
<evidence type="ECO:0000313" key="9">
    <source>
        <dbReference type="Proteomes" id="UP000054985"/>
    </source>
</evidence>
<evidence type="ECO:0000256" key="2">
    <source>
        <dbReference type="ARBA" id="ARBA00022692"/>
    </source>
</evidence>
<dbReference type="RefSeq" id="WP_028383031.1">
    <property type="nucleotide sequence ID" value="NZ_CAAAJG010000003.1"/>
</dbReference>
<name>A0A378JZK7_9GAMM</name>